<evidence type="ECO:0000313" key="2">
    <source>
        <dbReference type="WBParaSite" id="Pan_g5117.t1"/>
    </source>
</evidence>
<name>A0A7E4W0V6_PANRE</name>
<protein>
    <submittedName>
        <fullName evidence="2">Saposin B-type domain-containing protein</fullName>
    </submittedName>
</protein>
<dbReference type="AlphaFoldDB" id="A0A7E4W0V6"/>
<keyword evidence="1" id="KW-1185">Reference proteome</keyword>
<reference evidence="2" key="2">
    <citation type="submission" date="2020-10" db="UniProtKB">
        <authorList>
            <consortium name="WormBaseParasite"/>
        </authorList>
    </citation>
    <scope>IDENTIFICATION</scope>
</reference>
<accession>A0A7E4W0V6</accession>
<dbReference type="Proteomes" id="UP000492821">
    <property type="component" value="Unassembled WGS sequence"/>
</dbReference>
<evidence type="ECO:0000313" key="1">
    <source>
        <dbReference type="Proteomes" id="UP000492821"/>
    </source>
</evidence>
<reference evidence="1" key="1">
    <citation type="journal article" date="2013" name="Genetics">
        <title>The draft genome and transcriptome of Panagrellus redivivus are shaped by the harsh demands of a free-living lifestyle.</title>
        <authorList>
            <person name="Srinivasan J."/>
            <person name="Dillman A.R."/>
            <person name="Macchietto M.G."/>
            <person name="Heikkinen L."/>
            <person name="Lakso M."/>
            <person name="Fracchia K.M."/>
            <person name="Antoshechkin I."/>
            <person name="Mortazavi A."/>
            <person name="Wong G."/>
            <person name="Sternberg P.W."/>
        </authorList>
    </citation>
    <scope>NUCLEOTIDE SEQUENCE [LARGE SCALE GENOMIC DNA]</scope>
    <source>
        <strain evidence="1">MT8872</strain>
    </source>
</reference>
<sequence length="88" mass="9788">MFVASITAIKCLHDFLSKPRPRQGCHYCVYVKLEWMTAQICHSLKTPFDFYGVPVTKMNECTAGPNNTVAMMCDTPLCNLPCVPAISS</sequence>
<dbReference type="WBParaSite" id="Pan_g5117.t1">
    <property type="protein sequence ID" value="Pan_g5117.t1"/>
    <property type="gene ID" value="Pan_g5117"/>
</dbReference>
<proteinExistence type="predicted"/>
<organism evidence="1 2">
    <name type="scientific">Panagrellus redivivus</name>
    <name type="common">Microworm</name>
    <dbReference type="NCBI Taxonomy" id="6233"/>
    <lineage>
        <taxon>Eukaryota</taxon>
        <taxon>Metazoa</taxon>
        <taxon>Ecdysozoa</taxon>
        <taxon>Nematoda</taxon>
        <taxon>Chromadorea</taxon>
        <taxon>Rhabditida</taxon>
        <taxon>Tylenchina</taxon>
        <taxon>Panagrolaimomorpha</taxon>
        <taxon>Panagrolaimoidea</taxon>
        <taxon>Panagrolaimidae</taxon>
        <taxon>Panagrellus</taxon>
    </lineage>
</organism>